<dbReference type="STRING" id="1219043.SCH01S_49_00430"/>
<reference evidence="2 3" key="1">
    <citation type="submission" date="2015-04" db="EMBL/GenBank/DDBJ databases">
        <title>Whole genome shotgun sequence of Sphingomonas changbaiensis NBRC 104936.</title>
        <authorList>
            <person name="Katano-Makiyama Y."/>
            <person name="Hosoyama A."/>
            <person name="Hashimoto M."/>
            <person name="Noguchi M."/>
            <person name="Tsuchikane K."/>
            <person name="Ohji S."/>
            <person name="Yamazoe A."/>
            <person name="Ichikawa N."/>
            <person name="Kimura A."/>
            <person name="Fujita N."/>
        </authorList>
    </citation>
    <scope>NUCLEOTIDE SEQUENCE [LARGE SCALE GENOMIC DNA]</scope>
    <source>
        <strain evidence="2 3">NBRC 104936</strain>
    </source>
</reference>
<comment type="caution">
    <text evidence="2">The sequence shown here is derived from an EMBL/GenBank/DDBJ whole genome shotgun (WGS) entry which is preliminary data.</text>
</comment>
<proteinExistence type="predicted"/>
<dbReference type="EMBL" id="BBWU01000049">
    <property type="protein sequence ID" value="GAO40629.1"/>
    <property type="molecule type" value="Genomic_DNA"/>
</dbReference>
<dbReference type="InterPro" id="IPR002716">
    <property type="entry name" value="PIN_dom"/>
</dbReference>
<dbReference type="SUPFAM" id="SSF88723">
    <property type="entry name" value="PIN domain-like"/>
    <property type="match status" value="1"/>
</dbReference>
<dbReference type="Pfam" id="PF01850">
    <property type="entry name" value="PIN"/>
    <property type="match status" value="1"/>
</dbReference>
<evidence type="ECO:0000313" key="2">
    <source>
        <dbReference type="EMBL" id="GAO40629.1"/>
    </source>
</evidence>
<dbReference type="InterPro" id="IPR041705">
    <property type="entry name" value="PIN_Sll0205"/>
</dbReference>
<dbReference type="PANTHER" id="PTHR36173">
    <property type="entry name" value="RIBONUCLEASE VAPC16-RELATED"/>
    <property type="match status" value="1"/>
</dbReference>
<dbReference type="CDD" id="cd09872">
    <property type="entry name" value="PIN_Sll0205-like"/>
    <property type="match status" value="1"/>
</dbReference>
<accession>A0A0E9MST1</accession>
<dbReference type="AlphaFoldDB" id="A0A0E9MST1"/>
<dbReference type="InterPro" id="IPR029060">
    <property type="entry name" value="PIN-like_dom_sf"/>
</dbReference>
<evidence type="ECO:0000313" key="3">
    <source>
        <dbReference type="Proteomes" id="UP000033202"/>
    </source>
</evidence>
<feature type="domain" description="PIN" evidence="1">
    <location>
        <begin position="4"/>
        <end position="123"/>
    </location>
</feature>
<gene>
    <name evidence="2" type="ORF">SCH01S_49_00430</name>
</gene>
<keyword evidence="3" id="KW-1185">Reference proteome</keyword>
<name>A0A0E9MST1_9SPHN</name>
<evidence type="ECO:0000259" key="1">
    <source>
        <dbReference type="Pfam" id="PF01850"/>
    </source>
</evidence>
<protein>
    <recommendedName>
        <fullName evidence="1">PIN domain-containing protein</fullName>
    </recommendedName>
</protein>
<dbReference type="OrthoDB" id="9798990at2"/>
<dbReference type="RefSeq" id="WP_046349412.1">
    <property type="nucleotide sequence ID" value="NZ_BBWU01000049.1"/>
</dbReference>
<dbReference type="InterPro" id="IPR052919">
    <property type="entry name" value="TA_system_RNase"/>
</dbReference>
<dbReference type="Proteomes" id="UP000033202">
    <property type="component" value="Unassembled WGS sequence"/>
</dbReference>
<sequence>MRLLLDTHVALWAVIDQQRLTTAAVKMIVDPDNDVRVSIVSLWEIAIKNSLPGRRPGIGISAAEALDLFTATRLIIHSLEPRHVIALEQMQLAGGDPFDRILFAQARTDGMAFMTHDARIAAFGGETVLKI</sequence>
<organism evidence="2 3">
    <name type="scientific">Sphingomonas changbaiensis NBRC 104936</name>
    <dbReference type="NCBI Taxonomy" id="1219043"/>
    <lineage>
        <taxon>Bacteria</taxon>
        <taxon>Pseudomonadati</taxon>
        <taxon>Pseudomonadota</taxon>
        <taxon>Alphaproteobacteria</taxon>
        <taxon>Sphingomonadales</taxon>
        <taxon>Sphingomonadaceae</taxon>
        <taxon>Sphingomonas</taxon>
    </lineage>
</organism>
<dbReference type="PANTHER" id="PTHR36173:SF2">
    <property type="entry name" value="RIBONUCLEASE VAPC16"/>
    <property type="match status" value="1"/>
</dbReference>